<dbReference type="Pfam" id="PF08631">
    <property type="entry name" value="SPO22"/>
    <property type="match status" value="1"/>
</dbReference>
<evidence type="ECO:0008006" key="4">
    <source>
        <dbReference type="Google" id="ProtNLM"/>
    </source>
</evidence>
<comment type="caution">
    <text evidence="2">The sequence shown here is derived from an EMBL/GenBank/DDBJ whole genome shotgun (WGS) entry which is preliminary data.</text>
</comment>
<dbReference type="InterPro" id="IPR013940">
    <property type="entry name" value="Spo22/ZIP4/TEX11"/>
</dbReference>
<proteinExistence type="predicted"/>
<dbReference type="AlphaFoldDB" id="A0A8H4LUF6"/>
<name>A0A8H4LUF6_9HYPO</name>
<dbReference type="GO" id="GO:0090173">
    <property type="term" value="P:regulation of synaptonemal complex assembly"/>
    <property type="evidence" value="ECO:0007669"/>
    <property type="project" value="InterPro"/>
</dbReference>
<organism evidence="2 3">
    <name type="scientific">Ophiocordyceps sinensis</name>
    <dbReference type="NCBI Taxonomy" id="72228"/>
    <lineage>
        <taxon>Eukaryota</taxon>
        <taxon>Fungi</taxon>
        <taxon>Dikarya</taxon>
        <taxon>Ascomycota</taxon>
        <taxon>Pezizomycotina</taxon>
        <taxon>Sordariomycetes</taxon>
        <taxon>Hypocreomycetidae</taxon>
        <taxon>Hypocreales</taxon>
        <taxon>Ophiocordycipitaceae</taxon>
        <taxon>Ophiocordyceps</taxon>
    </lineage>
</organism>
<gene>
    <name evidence="2" type="ORF">G6O67_007731</name>
</gene>
<dbReference type="Proteomes" id="UP000557566">
    <property type="component" value="Unassembled WGS sequence"/>
</dbReference>
<dbReference type="PANTHER" id="PTHR40375">
    <property type="entry name" value="SPORULATION-SPECIFIC PROTEIN 22"/>
    <property type="match status" value="1"/>
</dbReference>
<keyword evidence="3" id="KW-1185">Reference proteome</keyword>
<dbReference type="InterPro" id="IPR039057">
    <property type="entry name" value="Spo22/ZIP4"/>
</dbReference>
<protein>
    <recommendedName>
        <fullName evidence="4">Protein ZIP4 homolog</fullName>
    </recommendedName>
</protein>
<evidence type="ECO:0000313" key="2">
    <source>
        <dbReference type="EMBL" id="KAF4505819.1"/>
    </source>
</evidence>
<dbReference type="PANTHER" id="PTHR40375:SF2">
    <property type="entry name" value="SPORULATION-SPECIFIC PROTEIN 22"/>
    <property type="match status" value="1"/>
</dbReference>
<keyword evidence="1" id="KW-0469">Meiosis</keyword>
<evidence type="ECO:0000256" key="1">
    <source>
        <dbReference type="ARBA" id="ARBA00023254"/>
    </source>
</evidence>
<sequence>MAPADPIVVAGREKAVRSIIGFALHLEAELPVSRDVGAVDVLAADLGQHLQAIENLSQQQGAWTPQAGVAKDLERQGRGLWNLCIRVKRDKSSGTAPPRERARLLVSARVFAFHMLEMGRRARGHRRYAEADVVYLLNLALTLGRICLAESQLRFAKSALQKAADYVERLKPPAGVEDPLDVSGARQRLEADYLTLRVTLSWKEDRLDVAEHMYGKTHALRQSLQVPSAEVLADTLQHIGADLSSKGNHTLALQWFKRAHDLINAQSLEQLSAHGLELRLAICHGRVQSLLALGSAASLQEASNLVAYVESEMGDKPVVLHWRLEILRKSPGEVFDAEACTSILRRMIRCFDRSDETFRFLLHQIKELRDKSERLACGLLDEFMRLHVLRSANVAWINKVVVKRISMATAQADDEASLKTLHGLMENAHDALSGPLKTDAAGAVHSLVWKKAEALFGTQQFATADAWCELALHQLFASGGEANVGKFGRKRILCALKLNDAERAKDAYHNMPPGPQADVLTGYLMFRVSLLSWDHELGSQSIAHLSKASDTARGRDILYACVREAQQFGDRLCTLAALRAVADSWAVGGLASDSLPAILRCTIRLMHMAEEEDDVREGLAEKSEFTEEICEVFTKAAEHAKQHPKDDQGRRVFTIPELHWFRKNAYNVGATNCHAWPLPHIIRIFSACLSFIDCYPKDIPLADETELRLMGMRCHFVVGAALISLARAEDRMDEQLQRYLEARHHVAAFDDLMQAGVGTSDEAVTKDVVTKMATLFVFDFESAVSLKGWDDLNRIVRKAKLCKDETMYKAMGDCLLRSGAPGKVMYATMGLIINEIYELQDFDGEKLAKYIRCMVQAVLPLDDALALQLIDQALQIAREGQQVGRPFPGAELEWLVATAFNHAVDFYARAEEQPCHRWALKAMALAELADDGGSLASLLRERFARLRFEQEPADWTG</sequence>
<accession>A0A8H4LUF6</accession>
<reference evidence="2 3" key="1">
    <citation type="journal article" date="2020" name="Genome Biol. Evol.">
        <title>A new high-quality draft genome assembly of the Chinese cordyceps Ophiocordyceps sinensis.</title>
        <authorList>
            <person name="Shu R."/>
            <person name="Zhang J."/>
            <person name="Meng Q."/>
            <person name="Zhang H."/>
            <person name="Zhou G."/>
            <person name="Li M."/>
            <person name="Wu P."/>
            <person name="Zhao Y."/>
            <person name="Chen C."/>
            <person name="Qin Q."/>
        </authorList>
    </citation>
    <scope>NUCLEOTIDE SEQUENCE [LARGE SCALE GENOMIC DNA]</scope>
    <source>
        <strain evidence="2 3">IOZ07</strain>
    </source>
</reference>
<dbReference type="GO" id="GO:0051321">
    <property type="term" value="P:meiotic cell cycle"/>
    <property type="evidence" value="ECO:0007669"/>
    <property type="project" value="UniProtKB-KW"/>
</dbReference>
<evidence type="ECO:0000313" key="3">
    <source>
        <dbReference type="Proteomes" id="UP000557566"/>
    </source>
</evidence>
<dbReference type="EMBL" id="JAAVMX010000008">
    <property type="protein sequence ID" value="KAF4505819.1"/>
    <property type="molecule type" value="Genomic_DNA"/>
</dbReference>
<dbReference type="OrthoDB" id="65716at2759"/>